<feature type="transmembrane region" description="Helical" evidence="7">
    <location>
        <begin position="490"/>
        <end position="510"/>
    </location>
</feature>
<dbReference type="OrthoDB" id="176863at2"/>
<keyword evidence="4 7" id="KW-1133">Transmembrane helix</keyword>
<gene>
    <name evidence="10" type="ORF">CMV30_07455</name>
</gene>
<dbReference type="AlphaFoldDB" id="A0A290Q698"/>
<evidence type="ECO:0000313" key="11">
    <source>
        <dbReference type="Proteomes" id="UP000217265"/>
    </source>
</evidence>
<sequence>MNLWHSLSSRFRALFRRRSFEADMAAEMADHLERATAANLAAGMSLEEARFAARRQFGGIDQLKEAAREQRTMSWEYVWRDLRFAARTLRRAPGFTAVCVLTLAIGIGANLAIFTALDATVFRPLHYPQPERIASLFEVMEDGGLNQASGGVFGDWREHSRSFEAVTLWALVSGNLRSSSGAVAVGGVEVTHEFTRVFGIHPLHGRGFLPEEDQSAETGRVIILSEELWRSHFGSDESVVGQTVVLDDVPRVVVGILPAGAWFWRGTQYFIPAILAPKTERSARTSHWADVNARLKPGVSMAQAEVELKALRGRLDPLYPAWKKKWSVAVRSLESQLARNPKQVMLGLSVAVALLLLIACANVANLLLARASDRAPEIALRAALGASSGQLMRHVMSESLLLSAAGGGLGVVLALGGVAVLQQVAAHLLINTITLQLDLRMLFIAVALTATSGVLCAVLPAWRVRRADLHGLLKSGGRSTQGGKTRAQSLLVISEITLTLVLLVGAGLMLKSLLQAARIDPGFSAKQVFAFDVSLPAQTYPKAQDRLLFSSELLDRLRAIPGVDKTGAGRAIPFSRGAFGEYMSRTGDAAARDRVLARLNFVSQDYFETIGARLREGRFFEAADNRTGAPQVAVINDTAARCFFPNGDAVGNRVSIGGRVYLIVGVVGAIVNGSLEAESEATGYVPLTFNPFKFSVVVRTSLPVDSILPAVRAEVERLNPGVPLGNVRSMEQAMEDSLKGRKLFRNLVAAFAITAAVLAYVGIYGVVSYAVATRRRELSVRLALGASPCGIIQLIIGQGLRLAFVGVGIGIVAALAGAKLIASQLYGVSAYDPAVFIAASLALVVVVIGACWFPAKRAANSNPVDALRSE</sequence>
<evidence type="ECO:0000256" key="7">
    <source>
        <dbReference type="SAM" id="Phobius"/>
    </source>
</evidence>
<proteinExistence type="inferred from homology"/>
<dbReference type="InterPro" id="IPR003838">
    <property type="entry name" value="ABC3_permease_C"/>
</dbReference>
<keyword evidence="3 7" id="KW-0812">Transmembrane</keyword>
<feature type="domain" description="MacB-like periplasmic core" evidence="9">
    <location>
        <begin position="96"/>
        <end position="310"/>
    </location>
</feature>
<evidence type="ECO:0000256" key="6">
    <source>
        <dbReference type="ARBA" id="ARBA00038076"/>
    </source>
</evidence>
<dbReference type="PANTHER" id="PTHR30572:SF4">
    <property type="entry name" value="ABC TRANSPORTER PERMEASE YTRF"/>
    <property type="match status" value="1"/>
</dbReference>
<dbReference type="GO" id="GO:0022857">
    <property type="term" value="F:transmembrane transporter activity"/>
    <property type="evidence" value="ECO:0007669"/>
    <property type="project" value="TreeGrafter"/>
</dbReference>
<evidence type="ECO:0000256" key="4">
    <source>
        <dbReference type="ARBA" id="ARBA00022989"/>
    </source>
</evidence>
<keyword evidence="5 7" id="KW-0472">Membrane</keyword>
<dbReference type="InterPro" id="IPR017800">
    <property type="entry name" value="ADOP"/>
</dbReference>
<evidence type="ECO:0008006" key="12">
    <source>
        <dbReference type="Google" id="ProtNLM"/>
    </source>
</evidence>
<comment type="similarity">
    <text evidence="6">Belongs to the ABC-4 integral membrane protein family.</text>
</comment>
<feature type="transmembrane region" description="Helical" evidence="7">
    <location>
        <begin position="344"/>
        <end position="368"/>
    </location>
</feature>
<feature type="transmembrane region" description="Helical" evidence="7">
    <location>
        <begin position="400"/>
        <end position="421"/>
    </location>
</feature>
<evidence type="ECO:0000313" key="10">
    <source>
        <dbReference type="EMBL" id="ATC63797.1"/>
    </source>
</evidence>
<feature type="domain" description="ABC3 transporter permease C-terminal" evidence="8">
    <location>
        <begin position="750"/>
        <end position="863"/>
    </location>
</feature>
<feature type="transmembrane region" description="Helical" evidence="7">
    <location>
        <begin position="802"/>
        <end position="822"/>
    </location>
</feature>
<dbReference type="InterPro" id="IPR047928">
    <property type="entry name" value="Perm_prefix_1"/>
</dbReference>
<dbReference type="RefSeq" id="WP_096055429.1">
    <property type="nucleotide sequence ID" value="NZ_CP023344.1"/>
</dbReference>
<keyword evidence="2" id="KW-1003">Cell membrane</keyword>
<feature type="transmembrane region" description="Helical" evidence="7">
    <location>
        <begin position="92"/>
        <end position="117"/>
    </location>
</feature>
<dbReference type="GO" id="GO:0005886">
    <property type="term" value="C:plasma membrane"/>
    <property type="evidence" value="ECO:0007669"/>
    <property type="project" value="UniProtKB-SubCell"/>
</dbReference>
<accession>A0A290Q698</accession>
<evidence type="ECO:0000256" key="1">
    <source>
        <dbReference type="ARBA" id="ARBA00004651"/>
    </source>
</evidence>
<evidence type="ECO:0000256" key="5">
    <source>
        <dbReference type="ARBA" id="ARBA00023136"/>
    </source>
</evidence>
<dbReference type="KEGG" id="vbh:CMV30_07455"/>
<evidence type="ECO:0000256" key="2">
    <source>
        <dbReference type="ARBA" id="ARBA00022475"/>
    </source>
</evidence>
<feature type="transmembrane region" description="Helical" evidence="7">
    <location>
        <begin position="747"/>
        <end position="771"/>
    </location>
</feature>
<reference evidence="10 11" key="1">
    <citation type="submission" date="2017-09" db="EMBL/GenBank/DDBJ databases">
        <title>Complete genome sequence of Verrucomicrobial strain HZ-65, isolated from freshwater.</title>
        <authorList>
            <person name="Choi A."/>
        </authorList>
    </citation>
    <scope>NUCLEOTIDE SEQUENCE [LARGE SCALE GENOMIC DNA]</scope>
    <source>
        <strain evidence="10 11">HZ-65</strain>
    </source>
</reference>
<dbReference type="InterPro" id="IPR025857">
    <property type="entry name" value="MacB_PCD"/>
</dbReference>
<dbReference type="Pfam" id="PF12704">
    <property type="entry name" value="MacB_PCD"/>
    <property type="match status" value="2"/>
</dbReference>
<feature type="domain" description="MacB-like periplasmic core" evidence="9">
    <location>
        <begin position="548"/>
        <end position="702"/>
    </location>
</feature>
<name>A0A290Q698_9BACT</name>
<dbReference type="Proteomes" id="UP000217265">
    <property type="component" value="Chromosome"/>
</dbReference>
<dbReference type="NCBIfam" id="TIGR03434">
    <property type="entry name" value="ADOP"/>
    <property type="match status" value="1"/>
</dbReference>
<dbReference type="EMBL" id="CP023344">
    <property type="protein sequence ID" value="ATC63797.1"/>
    <property type="molecule type" value="Genomic_DNA"/>
</dbReference>
<evidence type="ECO:0000259" key="8">
    <source>
        <dbReference type="Pfam" id="PF02687"/>
    </source>
</evidence>
<dbReference type="PANTHER" id="PTHR30572">
    <property type="entry name" value="MEMBRANE COMPONENT OF TRANSPORTER-RELATED"/>
    <property type="match status" value="1"/>
</dbReference>
<comment type="subcellular location">
    <subcellularLocation>
        <location evidence="1">Cell membrane</location>
        <topology evidence="1">Multi-pass membrane protein</topology>
    </subcellularLocation>
</comment>
<dbReference type="InterPro" id="IPR050250">
    <property type="entry name" value="Macrolide_Exporter_MacB"/>
</dbReference>
<organism evidence="10 11">
    <name type="scientific">Nibricoccus aquaticus</name>
    <dbReference type="NCBI Taxonomy" id="2576891"/>
    <lineage>
        <taxon>Bacteria</taxon>
        <taxon>Pseudomonadati</taxon>
        <taxon>Verrucomicrobiota</taxon>
        <taxon>Opitutia</taxon>
        <taxon>Opitutales</taxon>
        <taxon>Opitutaceae</taxon>
        <taxon>Nibricoccus</taxon>
    </lineage>
</organism>
<protein>
    <recommendedName>
        <fullName evidence="12">Permease</fullName>
    </recommendedName>
</protein>
<feature type="transmembrane region" description="Helical" evidence="7">
    <location>
        <begin position="441"/>
        <end position="462"/>
    </location>
</feature>
<keyword evidence="11" id="KW-1185">Reference proteome</keyword>
<feature type="transmembrane region" description="Helical" evidence="7">
    <location>
        <begin position="834"/>
        <end position="855"/>
    </location>
</feature>
<feature type="domain" description="ABC3 transporter permease C-terminal" evidence="8">
    <location>
        <begin position="350"/>
        <end position="468"/>
    </location>
</feature>
<dbReference type="NCBIfam" id="NF038403">
    <property type="entry name" value="perm_prefix_1"/>
    <property type="match status" value="1"/>
</dbReference>
<dbReference type="Pfam" id="PF02687">
    <property type="entry name" value="FtsX"/>
    <property type="match status" value="2"/>
</dbReference>
<evidence type="ECO:0000256" key="3">
    <source>
        <dbReference type="ARBA" id="ARBA00022692"/>
    </source>
</evidence>
<evidence type="ECO:0000259" key="9">
    <source>
        <dbReference type="Pfam" id="PF12704"/>
    </source>
</evidence>